<dbReference type="PANTHER" id="PTHR18901:SF38">
    <property type="entry name" value="PSEUDOURIDINE-5'-PHOSPHATASE"/>
    <property type="match status" value="1"/>
</dbReference>
<accession>C1DG93</accession>
<dbReference type="GO" id="GO:0016787">
    <property type="term" value="F:hydrolase activity"/>
    <property type="evidence" value="ECO:0007669"/>
    <property type="project" value="UniProtKB-KW"/>
</dbReference>
<dbReference type="PRINTS" id="PR00413">
    <property type="entry name" value="HADHALOGNASE"/>
</dbReference>
<dbReference type="Gene3D" id="1.10.150.240">
    <property type="entry name" value="Putative phosphatase, domain 2"/>
    <property type="match status" value="1"/>
</dbReference>
<name>C1DG93_AZOVD</name>
<dbReference type="AlphaFoldDB" id="C1DG93"/>
<dbReference type="NCBIfam" id="TIGR01509">
    <property type="entry name" value="HAD-SF-IA-v3"/>
    <property type="match status" value="1"/>
</dbReference>
<dbReference type="OrthoDB" id="9800058at2"/>
<keyword evidence="1" id="KW-0378">Hydrolase</keyword>
<evidence type="ECO:0000313" key="2">
    <source>
        <dbReference type="Proteomes" id="UP000002424"/>
    </source>
</evidence>
<organism evidence="1 2">
    <name type="scientific">Azotobacter vinelandii (strain DJ / ATCC BAA-1303)</name>
    <dbReference type="NCBI Taxonomy" id="322710"/>
    <lineage>
        <taxon>Bacteria</taxon>
        <taxon>Pseudomonadati</taxon>
        <taxon>Pseudomonadota</taxon>
        <taxon>Gammaproteobacteria</taxon>
        <taxon>Pseudomonadales</taxon>
        <taxon>Pseudomonadaceae</taxon>
        <taxon>Azotobacter</taxon>
    </lineage>
</organism>
<sequence length="229" mass="24638">MQYAIFDMDGLLIDSEPLWMSTQAALLHELYGIAPGTQDLHAWKGVSSRAFCEDMARLHAGRGVEAGTLFEALIARMGRAIVEAPLMPGAVELIDWLRERHVGLAIASSSPLPFIAAVVRRHALPIAVFASGTEVPRSKPHPAVFELAAERLGAQRHQCRVWEDSLNGVIAARAAGMPVVAVPDPAHPGAERFAIADRVHRTLHESLAELNAADPGTPTIKSPNHVQPA</sequence>
<dbReference type="Gene3D" id="3.40.50.1000">
    <property type="entry name" value="HAD superfamily/HAD-like"/>
    <property type="match status" value="1"/>
</dbReference>
<evidence type="ECO:0000313" key="1">
    <source>
        <dbReference type="EMBL" id="ACO78404.1"/>
    </source>
</evidence>
<dbReference type="Pfam" id="PF00702">
    <property type="entry name" value="Hydrolase"/>
    <property type="match status" value="1"/>
</dbReference>
<dbReference type="PANTHER" id="PTHR18901">
    <property type="entry name" value="2-DEOXYGLUCOSE-6-PHOSPHATE PHOSPHATASE 2"/>
    <property type="match status" value="1"/>
</dbReference>
<dbReference type="InterPro" id="IPR006439">
    <property type="entry name" value="HAD-SF_hydro_IA"/>
</dbReference>
<proteinExistence type="predicted"/>
<dbReference type="HOGENOM" id="CLU_045011_13_1_6"/>
<dbReference type="InterPro" id="IPR023214">
    <property type="entry name" value="HAD_sf"/>
</dbReference>
<protein>
    <submittedName>
        <fullName evidence="1">HAD-superfamily hydrolase, subfamily IA, variant 3</fullName>
    </submittedName>
</protein>
<dbReference type="EMBL" id="CP001157">
    <property type="protein sequence ID" value="ACO78404.1"/>
    <property type="molecule type" value="Genomic_DNA"/>
</dbReference>
<dbReference type="SFLD" id="SFLDS00003">
    <property type="entry name" value="Haloacid_Dehalogenase"/>
    <property type="match status" value="1"/>
</dbReference>
<dbReference type="InterPro" id="IPR036412">
    <property type="entry name" value="HAD-like_sf"/>
</dbReference>
<gene>
    <name evidence="1" type="ordered locus">Avin_22130</name>
</gene>
<dbReference type="InterPro" id="IPR023198">
    <property type="entry name" value="PGP-like_dom2"/>
</dbReference>
<reference evidence="1 2" key="1">
    <citation type="journal article" date="2009" name="J. Bacteriol.">
        <title>Genome sequence of Azotobacter vinelandii, an obligate aerobe specialized to support diverse anaerobic metabolic processes.</title>
        <authorList>
            <person name="Setubal J.C."/>
            <person name="dos Santos P."/>
            <person name="Goldman B.S."/>
            <person name="Ertesvag H."/>
            <person name="Espin G."/>
            <person name="Rubio L.M."/>
            <person name="Valla S."/>
            <person name="Almeida N.F."/>
            <person name="Balasubramanian D."/>
            <person name="Cromes L."/>
            <person name="Curatti L."/>
            <person name="Du Z."/>
            <person name="Godsy E."/>
            <person name="Goodner B."/>
            <person name="Hellner-Burris K."/>
            <person name="Hernandez J.A."/>
            <person name="Houmiel K."/>
            <person name="Imperial J."/>
            <person name="Kennedy C."/>
            <person name="Larson T.J."/>
            <person name="Latreille P."/>
            <person name="Ligon L.S."/>
            <person name="Lu J."/>
            <person name="Maerk M."/>
            <person name="Miller N.M."/>
            <person name="Norton S."/>
            <person name="O'Carroll I.P."/>
            <person name="Paulsen I."/>
            <person name="Raulfs E.C."/>
            <person name="Roemer R."/>
            <person name="Rosser J."/>
            <person name="Segura D."/>
            <person name="Slater S."/>
            <person name="Stricklin S.L."/>
            <person name="Studholme D.J."/>
            <person name="Sun J."/>
            <person name="Viana C.J."/>
            <person name="Wallin E."/>
            <person name="Wang B."/>
            <person name="Wheeler C."/>
            <person name="Zhu H."/>
            <person name="Dean D.R."/>
            <person name="Dixon R."/>
            <person name="Wood D."/>
        </authorList>
    </citation>
    <scope>NUCLEOTIDE SEQUENCE [LARGE SCALE GENOMIC DNA]</scope>
    <source>
        <strain evidence="2">DJ / ATCC BAA-1303</strain>
    </source>
</reference>
<dbReference type="STRING" id="322710.Avin_22130"/>
<dbReference type="SFLD" id="SFLDG01129">
    <property type="entry name" value="C1.5:_HAD__Beta-PGM__Phosphata"/>
    <property type="match status" value="1"/>
</dbReference>
<dbReference type="EnsemblBacteria" id="ACO78404">
    <property type="protein sequence ID" value="ACO78404"/>
    <property type="gene ID" value="Avin_22130"/>
</dbReference>
<keyword evidence="2" id="KW-1185">Reference proteome</keyword>
<dbReference type="eggNOG" id="COG0637">
    <property type="taxonomic scope" value="Bacteria"/>
</dbReference>
<dbReference type="SUPFAM" id="SSF56784">
    <property type="entry name" value="HAD-like"/>
    <property type="match status" value="1"/>
</dbReference>
<dbReference type="Proteomes" id="UP000002424">
    <property type="component" value="Chromosome"/>
</dbReference>
<dbReference type="KEGG" id="avn:Avin_22130"/>